<dbReference type="InterPro" id="IPR050072">
    <property type="entry name" value="Peptidase_M20A"/>
</dbReference>
<dbReference type="Gene3D" id="3.40.630.10">
    <property type="entry name" value="Zn peptidases"/>
    <property type="match status" value="2"/>
</dbReference>
<protein>
    <submittedName>
        <fullName evidence="6">Succinyl-diaminopimelate desuccinylase</fullName>
    </submittedName>
</protein>
<evidence type="ECO:0000256" key="1">
    <source>
        <dbReference type="ARBA" id="ARBA00001947"/>
    </source>
</evidence>
<gene>
    <name evidence="6" type="ORF">SAMN02745249_01223</name>
</gene>
<name>A0A1M4WLP9_9LACT</name>
<dbReference type="InterPro" id="IPR002933">
    <property type="entry name" value="Peptidase_M20"/>
</dbReference>
<evidence type="ECO:0000256" key="3">
    <source>
        <dbReference type="ARBA" id="ARBA00022670"/>
    </source>
</evidence>
<dbReference type="GO" id="GO:0006526">
    <property type="term" value="P:L-arginine biosynthetic process"/>
    <property type="evidence" value="ECO:0007669"/>
    <property type="project" value="TreeGrafter"/>
</dbReference>
<dbReference type="InterPro" id="IPR010964">
    <property type="entry name" value="M20A_pepV-rel"/>
</dbReference>
<dbReference type="RefSeq" id="WP_234945811.1">
    <property type="nucleotide sequence ID" value="NZ_FQUF01000016.1"/>
</dbReference>
<keyword evidence="5" id="KW-0378">Hydrolase</keyword>
<dbReference type="STRING" id="1121025.SAMN02745249_01223"/>
<keyword evidence="4" id="KW-0862">Zinc</keyword>
<dbReference type="Proteomes" id="UP000184128">
    <property type="component" value="Unassembled WGS sequence"/>
</dbReference>
<dbReference type="GO" id="GO:0008777">
    <property type="term" value="F:acetylornithine deacetylase activity"/>
    <property type="evidence" value="ECO:0007669"/>
    <property type="project" value="TreeGrafter"/>
</dbReference>
<evidence type="ECO:0000256" key="4">
    <source>
        <dbReference type="ARBA" id="ARBA00022833"/>
    </source>
</evidence>
<dbReference type="GO" id="GO:0008237">
    <property type="term" value="F:metallopeptidase activity"/>
    <property type="evidence" value="ECO:0007669"/>
    <property type="project" value="UniProtKB-KW"/>
</dbReference>
<accession>A0A1M4WLP9</accession>
<dbReference type="GO" id="GO:0008270">
    <property type="term" value="F:zinc ion binding"/>
    <property type="evidence" value="ECO:0007669"/>
    <property type="project" value="InterPro"/>
</dbReference>
<proteinExistence type="inferred from homology"/>
<evidence type="ECO:0000313" key="7">
    <source>
        <dbReference type="Proteomes" id="UP000184128"/>
    </source>
</evidence>
<dbReference type="Pfam" id="PF01546">
    <property type="entry name" value="Peptidase_M20"/>
    <property type="match status" value="1"/>
</dbReference>
<evidence type="ECO:0000256" key="5">
    <source>
        <dbReference type="ARBA" id="ARBA00023049"/>
    </source>
</evidence>
<sequence length="378" mass="42420">MTLIEEQLLKEINQLKDQMIHSIQEVVKVKSVAGQPKEDAPYGEGPKSALMRALDIAENLGFKTVNLDNQIGYAVYGDPADEDYIASVGHMDVVPEGDGWNFPPYSAQIEDDTMYGRGVLDNKGPIMTTLFALAAIKNAGAEIKRPIRIVFGTDEETGKFRDIQHYLKQQKPPKYGFTPDCKYSVVYSERGRASILLSVAKENVQDLFHFVNHYFIGANNTGDRLGIDYYNEEYGTMEMRGYELQETEETYTFKFVLSYPAGITIDEIYETVNKQAEAAKIDTKLLTNKDPVLFDKNSKMVRLLGDTYEEITGLNGTPVTTTGGTYAKMMPNIVPFGPSFPGQKGIGHQPNEWMHIEDLITNAKIYTLALYRLANLED</sequence>
<dbReference type="SUPFAM" id="SSF53187">
    <property type="entry name" value="Zn-dependent exopeptidases"/>
    <property type="match status" value="1"/>
</dbReference>
<reference evidence="6 7" key="1">
    <citation type="submission" date="2016-11" db="EMBL/GenBank/DDBJ databases">
        <authorList>
            <person name="Jaros S."/>
            <person name="Januszkiewicz K."/>
            <person name="Wedrychowicz H."/>
        </authorList>
    </citation>
    <scope>NUCLEOTIDE SEQUENCE [LARGE SCALE GENOMIC DNA]</scope>
    <source>
        <strain evidence="6 7">DSM 15692</strain>
    </source>
</reference>
<dbReference type="GO" id="GO:0016805">
    <property type="term" value="F:dipeptidase activity"/>
    <property type="evidence" value="ECO:0007669"/>
    <property type="project" value="InterPro"/>
</dbReference>
<keyword evidence="3" id="KW-0645">Protease</keyword>
<evidence type="ECO:0000313" key="6">
    <source>
        <dbReference type="EMBL" id="SHE82146.1"/>
    </source>
</evidence>
<comment type="cofactor">
    <cofactor evidence="1">
        <name>Zn(2+)</name>
        <dbReference type="ChEBI" id="CHEBI:29105"/>
    </cofactor>
</comment>
<dbReference type="PANTHER" id="PTHR43808">
    <property type="entry name" value="ACETYLORNITHINE DEACETYLASE"/>
    <property type="match status" value="1"/>
</dbReference>
<organism evidence="6 7">
    <name type="scientific">Atopostipes suicloacalis DSM 15692</name>
    <dbReference type="NCBI Taxonomy" id="1121025"/>
    <lineage>
        <taxon>Bacteria</taxon>
        <taxon>Bacillati</taxon>
        <taxon>Bacillota</taxon>
        <taxon>Bacilli</taxon>
        <taxon>Lactobacillales</taxon>
        <taxon>Carnobacteriaceae</taxon>
        <taxon>Atopostipes</taxon>
    </lineage>
</organism>
<evidence type="ECO:0000256" key="2">
    <source>
        <dbReference type="ARBA" id="ARBA00006247"/>
    </source>
</evidence>
<dbReference type="PANTHER" id="PTHR43808:SF31">
    <property type="entry name" value="N-ACETYL-L-CITRULLINE DEACETYLASE"/>
    <property type="match status" value="1"/>
</dbReference>
<dbReference type="NCBIfam" id="TIGR01887">
    <property type="entry name" value="dipeptidaselike"/>
    <property type="match status" value="1"/>
</dbReference>
<dbReference type="EMBL" id="FQUF01000016">
    <property type="protein sequence ID" value="SHE82146.1"/>
    <property type="molecule type" value="Genomic_DNA"/>
</dbReference>
<keyword evidence="7" id="KW-1185">Reference proteome</keyword>
<keyword evidence="5" id="KW-0482">Metalloprotease</keyword>
<comment type="similarity">
    <text evidence="2">Belongs to the peptidase M20A family.</text>
</comment>
<dbReference type="AlphaFoldDB" id="A0A1M4WLP9"/>
<dbReference type="GO" id="GO:0006508">
    <property type="term" value="P:proteolysis"/>
    <property type="evidence" value="ECO:0007669"/>
    <property type="project" value="UniProtKB-KW"/>
</dbReference>